<dbReference type="EMBL" id="SMSJ01000001">
    <property type="protein sequence ID" value="TDH64494.1"/>
    <property type="molecule type" value="Genomic_DNA"/>
</dbReference>
<protein>
    <submittedName>
        <fullName evidence="2">DUF2236 domain-containing protein</fullName>
    </submittedName>
</protein>
<organism evidence="2 3">
    <name type="scientific">Dankookia rubra</name>
    <dbReference type="NCBI Taxonomy" id="1442381"/>
    <lineage>
        <taxon>Bacteria</taxon>
        <taxon>Pseudomonadati</taxon>
        <taxon>Pseudomonadota</taxon>
        <taxon>Alphaproteobacteria</taxon>
        <taxon>Acetobacterales</taxon>
        <taxon>Roseomonadaceae</taxon>
        <taxon>Dankookia</taxon>
    </lineage>
</organism>
<name>A0A4R5QLU0_9PROT</name>
<evidence type="ECO:0000259" key="1">
    <source>
        <dbReference type="Pfam" id="PF09995"/>
    </source>
</evidence>
<dbReference type="Pfam" id="PF09995">
    <property type="entry name" value="MPAB_Lcp_cat"/>
    <property type="match status" value="1"/>
</dbReference>
<dbReference type="Proteomes" id="UP000295096">
    <property type="component" value="Unassembled WGS sequence"/>
</dbReference>
<proteinExistence type="predicted"/>
<accession>A0A4R5QLU0</accession>
<evidence type="ECO:0000313" key="3">
    <source>
        <dbReference type="Proteomes" id="UP000295096"/>
    </source>
</evidence>
<evidence type="ECO:0000313" key="2">
    <source>
        <dbReference type="EMBL" id="TDH64494.1"/>
    </source>
</evidence>
<dbReference type="PANTHER" id="PTHR36151">
    <property type="entry name" value="BLR2777 PROTEIN"/>
    <property type="match status" value="1"/>
</dbReference>
<dbReference type="PANTHER" id="PTHR36151:SF3">
    <property type="entry name" value="ER-BOUND OXYGENASE MPAB_MPAB'_RUBBER OXYGENASE CATALYTIC DOMAIN-CONTAINING PROTEIN"/>
    <property type="match status" value="1"/>
</dbReference>
<dbReference type="OrthoDB" id="108890at2"/>
<dbReference type="InterPro" id="IPR018713">
    <property type="entry name" value="MPAB/Lcp_cat_dom"/>
</dbReference>
<dbReference type="GO" id="GO:0016491">
    <property type="term" value="F:oxidoreductase activity"/>
    <property type="evidence" value="ECO:0007669"/>
    <property type="project" value="InterPro"/>
</dbReference>
<dbReference type="AlphaFoldDB" id="A0A4R5QLU0"/>
<gene>
    <name evidence="2" type="ORF">E2C06_00685</name>
</gene>
<comment type="caution">
    <text evidence="2">The sequence shown here is derived from an EMBL/GenBank/DDBJ whole genome shotgun (WGS) entry which is preliminary data.</text>
</comment>
<sequence length="289" mass="32057">MAYPAPAFPTTPAAALARPLKRAIAGRIVSLFNDQARGERPVARRPDGLFGPNSVAWRVHGDVASMMVGGIAGLMLQMLYPAVLAGVWDHSQFRNDLAGRLRRTARFIALTTYGSRAEAEAVIDRVRRIHGHVRGTLPDGTPYAANDPELLSWVHVTEATTFLEAWIRYAEPDMPGPDRDRYFAEMAMVGAALGADPLPRSRAEARAILRAMRPKLRVDDRTREVARILLTRRAETTWQEPLQQLTQQAGLDLLPDWARRMHGLPPPPARPLLRAGTLGVARTIRWAFS</sequence>
<dbReference type="RefSeq" id="WP_133286650.1">
    <property type="nucleotide sequence ID" value="NZ_SMSJ01000001.1"/>
</dbReference>
<keyword evidence="3" id="KW-1185">Reference proteome</keyword>
<reference evidence="2 3" key="1">
    <citation type="journal article" date="2016" name="J. Microbiol.">
        <title>Dankookia rubra gen. nov., sp. nov., an alphaproteobacterium isolated from sediment of a shallow stream.</title>
        <authorList>
            <person name="Kim W.H."/>
            <person name="Kim D.H."/>
            <person name="Kang K."/>
            <person name="Ahn T.Y."/>
        </authorList>
    </citation>
    <scope>NUCLEOTIDE SEQUENCE [LARGE SCALE GENOMIC DNA]</scope>
    <source>
        <strain evidence="2 3">JCM30602</strain>
    </source>
</reference>
<feature type="domain" description="ER-bound oxygenase mpaB/mpaB'/Rubber oxygenase catalytic" evidence="1">
    <location>
        <begin position="57"/>
        <end position="286"/>
    </location>
</feature>